<dbReference type="PROSITE" id="PS51355">
    <property type="entry name" value="GLUTATHIONE_PEROXID_3"/>
    <property type="match status" value="1"/>
</dbReference>
<comment type="caution">
    <text evidence="6">The sequence shown here is derived from an EMBL/GenBank/DDBJ whole genome shotgun (WGS) entry which is preliminary data.</text>
</comment>
<name>A0A5C6TSP3_9SPHN</name>
<gene>
    <name evidence="6" type="ORF">FRZ32_06990</name>
</gene>
<dbReference type="GO" id="GO:0004601">
    <property type="term" value="F:peroxidase activity"/>
    <property type="evidence" value="ECO:0007669"/>
    <property type="project" value="UniProtKB-KW"/>
</dbReference>
<dbReference type="EMBL" id="VOQQ01000001">
    <property type="protein sequence ID" value="TXC63424.1"/>
    <property type="molecule type" value="Genomic_DNA"/>
</dbReference>
<dbReference type="AlphaFoldDB" id="A0A5C6TSP3"/>
<dbReference type="PROSITE" id="PS00460">
    <property type="entry name" value="GLUTATHIONE_PEROXID_1"/>
    <property type="match status" value="1"/>
</dbReference>
<dbReference type="CDD" id="cd00340">
    <property type="entry name" value="GSH_Peroxidase"/>
    <property type="match status" value="1"/>
</dbReference>
<dbReference type="PANTHER" id="PTHR11592:SF40">
    <property type="entry name" value="THIOREDOXIN_GLUTATHIONE PEROXIDASE BTUE"/>
    <property type="match status" value="1"/>
</dbReference>
<protein>
    <recommendedName>
        <fullName evidence="5">Glutathione peroxidase</fullName>
    </recommendedName>
</protein>
<evidence type="ECO:0000256" key="1">
    <source>
        <dbReference type="ARBA" id="ARBA00006926"/>
    </source>
</evidence>
<keyword evidence="2 5" id="KW-0575">Peroxidase</keyword>
<keyword evidence="7" id="KW-1185">Reference proteome</keyword>
<comment type="similarity">
    <text evidence="1 5">Belongs to the glutathione peroxidase family.</text>
</comment>
<dbReference type="Gene3D" id="3.40.30.10">
    <property type="entry name" value="Glutaredoxin"/>
    <property type="match status" value="1"/>
</dbReference>
<evidence type="ECO:0000313" key="6">
    <source>
        <dbReference type="EMBL" id="TXC63424.1"/>
    </source>
</evidence>
<proteinExistence type="inferred from homology"/>
<evidence type="ECO:0000313" key="7">
    <source>
        <dbReference type="Proteomes" id="UP000321249"/>
    </source>
</evidence>
<dbReference type="GO" id="GO:0034599">
    <property type="term" value="P:cellular response to oxidative stress"/>
    <property type="evidence" value="ECO:0007669"/>
    <property type="project" value="TreeGrafter"/>
</dbReference>
<dbReference type="RefSeq" id="WP_147042834.1">
    <property type="nucleotide sequence ID" value="NZ_BAABIR010000003.1"/>
</dbReference>
<dbReference type="PRINTS" id="PR01011">
    <property type="entry name" value="GLUTPROXDASE"/>
</dbReference>
<sequence length="184" mass="19965">MTSIQNIPLRTIDGREASLGDYAGSVLLVVNVASKCGLTPQYEGLEALYRDYRDRGLVVLGFPANDFLQQEPGTEAEIAEFCRTTYDVSFPMFAKISVAGTERHPLYAALTAAQPVSKSPNGSAMRDRLASKGIPIHPEPEVLWNFEKFVIGRDGAVVARFAPDTPPDDPALRARLEDALAKAG</sequence>
<dbReference type="SUPFAM" id="SSF52833">
    <property type="entry name" value="Thioredoxin-like"/>
    <property type="match status" value="1"/>
</dbReference>
<keyword evidence="3 5" id="KW-0560">Oxidoreductase</keyword>
<dbReference type="InterPro" id="IPR000889">
    <property type="entry name" value="Glutathione_peroxidase"/>
</dbReference>
<dbReference type="PANTHER" id="PTHR11592">
    <property type="entry name" value="GLUTATHIONE PEROXIDASE"/>
    <property type="match status" value="1"/>
</dbReference>
<feature type="active site" evidence="4">
    <location>
        <position position="36"/>
    </location>
</feature>
<dbReference type="InterPro" id="IPR029759">
    <property type="entry name" value="GPX_AS"/>
</dbReference>
<evidence type="ECO:0000256" key="5">
    <source>
        <dbReference type="RuleBase" id="RU000499"/>
    </source>
</evidence>
<dbReference type="FunFam" id="3.40.30.10:FF:000010">
    <property type="entry name" value="Glutathione peroxidase"/>
    <property type="match status" value="1"/>
</dbReference>
<dbReference type="Proteomes" id="UP000321249">
    <property type="component" value="Unassembled WGS sequence"/>
</dbReference>
<dbReference type="InterPro" id="IPR036249">
    <property type="entry name" value="Thioredoxin-like_sf"/>
</dbReference>
<reference evidence="6 7" key="1">
    <citation type="journal article" date="2015" name="J. Microbiol.">
        <title>Sphingosinicella ginsenosidimutans sp. nov., with ginsenoside converting activity.</title>
        <authorList>
            <person name="Kim J.K."/>
            <person name="Kang M.S."/>
            <person name="Park S.C."/>
            <person name="Kim K.M."/>
            <person name="Choi K."/>
            <person name="Yoon M.H."/>
            <person name="Im W.T."/>
        </authorList>
    </citation>
    <scope>NUCLEOTIDE SEQUENCE [LARGE SCALE GENOMIC DNA]</scope>
    <source>
        <strain evidence="6 7">BS-11</strain>
    </source>
</reference>
<evidence type="ECO:0000256" key="3">
    <source>
        <dbReference type="ARBA" id="ARBA00023002"/>
    </source>
</evidence>
<dbReference type="OrthoDB" id="9785502at2"/>
<dbReference type="Pfam" id="PF00255">
    <property type="entry name" value="GSHPx"/>
    <property type="match status" value="1"/>
</dbReference>
<evidence type="ECO:0000256" key="4">
    <source>
        <dbReference type="PIRSR" id="PIRSR000303-1"/>
    </source>
</evidence>
<evidence type="ECO:0000256" key="2">
    <source>
        <dbReference type="ARBA" id="ARBA00022559"/>
    </source>
</evidence>
<dbReference type="PIRSF" id="PIRSF000303">
    <property type="entry name" value="Glutathion_perox"/>
    <property type="match status" value="1"/>
</dbReference>
<organism evidence="6 7">
    <name type="scientific">Allosphingosinicella ginsenosidimutans</name>
    <dbReference type="NCBI Taxonomy" id="1176539"/>
    <lineage>
        <taxon>Bacteria</taxon>
        <taxon>Pseudomonadati</taxon>
        <taxon>Pseudomonadota</taxon>
        <taxon>Alphaproteobacteria</taxon>
        <taxon>Sphingomonadales</taxon>
        <taxon>Sphingomonadaceae</taxon>
        <taxon>Allosphingosinicella</taxon>
    </lineage>
</organism>
<accession>A0A5C6TSP3</accession>